<organism evidence="4 5">
    <name type="scientific">Lupinus luteus</name>
    <name type="common">European yellow lupine</name>
    <dbReference type="NCBI Taxonomy" id="3873"/>
    <lineage>
        <taxon>Eukaryota</taxon>
        <taxon>Viridiplantae</taxon>
        <taxon>Streptophyta</taxon>
        <taxon>Embryophyta</taxon>
        <taxon>Tracheophyta</taxon>
        <taxon>Spermatophyta</taxon>
        <taxon>Magnoliopsida</taxon>
        <taxon>eudicotyledons</taxon>
        <taxon>Gunneridae</taxon>
        <taxon>Pentapetalae</taxon>
        <taxon>rosids</taxon>
        <taxon>fabids</taxon>
        <taxon>Fabales</taxon>
        <taxon>Fabaceae</taxon>
        <taxon>Papilionoideae</taxon>
        <taxon>50 kb inversion clade</taxon>
        <taxon>genistoids sensu lato</taxon>
        <taxon>core genistoids</taxon>
        <taxon>Genisteae</taxon>
        <taxon>Lupinus</taxon>
    </lineage>
</organism>
<dbReference type="InterPro" id="IPR051708">
    <property type="entry name" value="Plant_Aspart_Prot_A1"/>
</dbReference>
<dbReference type="InterPro" id="IPR033121">
    <property type="entry name" value="PEPTIDASE_A1"/>
</dbReference>
<dbReference type="Gene3D" id="2.40.70.10">
    <property type="entry name" value="Acid Proteases"/>
    <property type="match status" value="1"/>
</dbReference>
<dbReference type="PANTHER" id="PTHR47967">
    <property type="entry name" value="OS07G0603500 PROTEIN-RELATED"/>
    <property type="match status" value="1"/>
</dbReference>
<dbReference type="EMBL" id="CAXHTB010000012">
    <property type="protein sequence ID" value="CAL0317341.1"/>
    <property type="molecule type" value="Genomic_DNA"/>
</dbReference>
<dbReference type="InterPro" id="IPR032799">
    <property type="entry name" value="TAXi_C"/>
</dbReference>
<dbReference type="PROSITE" id="PS00141">
    <property type="entry name" value="ASP_PROTEASE"/>
    <property type="match status" value="1"/>
</dbReference>
<gene>
    <name evidence="4" type="ORF">LLUT_LOCUS18401</name>
</gene>
<keyword evidence="5" id="KW-1185">Reference proteome</keyword>
<dbReference type="PROSITE" id="PS51767">
    <property type="entry name" value="PEPTIDASE_A1"/>
    <property type="match status" value="1"/>
</dbReference>
<keyword evidence="1" id="KW-0645">Protease</keyword>
<dbReference type="InterPro" id="IPR001969">
    <property type="entry name" value="Aspartic_peptidase_AS"/>
</dbReference>
<keyword evidence="2" id="KW-0378">Hydrolase</keyword>
<evidence type="ECO:0000313" key="5">
    <source>
        <dbReference type="Proteomes" id="UP001497480"/>
    </source>
</evidence>
<evidence type="ECO:0000256" key="2">
    <source>
        <dbReference type="ARBA" id="ARBA00022801"/>
    </source>
</evidence>
<comment type="caution">
    <text evidence="4">The sequence shown here is derived from an EMBL/GenBank/DDBJ whole genome shotgun (WGS) entry which is preliminary data.</text>
</comment>
<name>A0AAV1X803_LUPLU</name>
<dbReference type="SUPFAM" id="SSF50630">
    <property type="entry name" value="Acid proteases"/>
    <property type="match status" value="1"/>
</dbReference>
<feature type="domain" description="Peptidase A1" evidence="3">
    <location>
        <begin position="1"/>
        <end position="241"/>
    </location>
</feature>
<dbReference type="InterPro" id="IPR021109">
    <property type="entry name" value="Peptidase_aspartic_dom_sf"/>
</dbReference>
<dbReference type="Pfam" id="PF14541">
    <property type="entry name" value="TAXi_C"/>
    <property type="match status" value="1"/>
</dbReference>
<accession>A0AAV1X803</accession>
<proteinExistence type="predicted"/>
<reference evidence="4 5" key="1">
    <citation type="submission" date="2024-03" db="EMBL/GenBank/DDBJ databases">
        <authorList>
            <person name="Martinez-Hernandez J."/>
        </authorList>
    </citation>
    <scope>NUCLEOTIDE SEQUENCE [LARGE SCALE GENOMIC DNA]</scope>
</reference>
<dbReference type="PANTHER" id="PTHR47967:SF123">
    <property type="entry name" value="ASPARTIC PROTEINASE NEPENTHESIN-1-LIKE"/>
    <property type="match status" value="1"/>
</dbReference>
<evidence type="ECO:0000256" key="1">
    <source>
        <dbReference type="ARBA" id="ARBA00022670"/>
    </source>
</evidence>
<evidence type="ECO:0000313" key="4">
    <source>
        <dbReference type="EMBL" id="CAL0317341.1"/>
    </source>
</evidence>
<protein>
    <recommendedName>
        <fullName evidence="3">Peptidase A1 domain-containing protein</fullName>
    </recommendedName>
</protein>
<dbReference type="GO" id="GO:0006508">
    <property type="term" value="P:proteolysis"/>
    <property type="evidence" value="ECO:0007669"/>
    <property type="project" value="UniProtKB-KW"/>
</dbReference>
<evidence type="ECO:0000259" key="3">
    <source>
        <dbReference type="PROSITE" id="PS51767"/>
    </source>
</evidence>
<dbReference type="GO" id="GO:0005576">
    <property type="term" value="C:extracellular region"/>
    <property type="evidence" value="ECO:0007669"/>
    <property type="project" value="TreeGrafter"/>
</dbReference>
<sequence length="249" mass="27884">MSMPIFKYVPPSYLQPIENRPGNVISSSFKAILVIDFGGHDHVDIARHILEASQNPPPMYLRFGSNITPPQSSTTIKLLPYTLYAVNMVDLGVNGEQLHIDNRLLYPDNITIKGLIVDSGSSMSYLTQGAYDLVVRKLDQHFSKYKGEFIKLDVGNKLCYSRTKGVKEYNNIPGVTYYFEGGSKLDVIPEATFTRKASSGKSEMFCLTIHPTKVNLNVLGSFQQVNVKFIFNIKDETLQFGREDCAKNG</sequence>
<dbReference type="GO" id="GO:0004190">
    <property type="term" value="F:aspartic-type endopeptidase activity"/>
    <property type="evidence" value="ECO:0007669"/>
    <property type="project" value="InterPro"/>
</dbReference>
<dbReference type="Proteomes" id="UP001497480">
    <property type="component" value="Unassembled WGS sequence"/>
</dbReference>
<dbReference type="AlphaFoldDB" id="A0AAV1X803"/>